<accession>A0A4Q2DF08</accession>
<feature type="compositionally biased region" description="Acidic residues" evidence="1">
    <location>
        <begin position="1"/>
        <end position="14"/>
    </location>
</feature>
<evidence type="ECO:0000313" key="3">
    <source>
        <dbReference type="Proteomes" id="UP000290288"/>
    </source>
</evidence>
<evidence type="ECO:0000256" key="1">
    <source>
        <dbReference type="SAM" id="MobiDB-lite"/>
    </source>
</evidence>
<sequence>MGQADEEGEEEEGEFLAAADSNAEDDNDEHFAADEAPDEEFEGGYGELNSQLTSADVALGIVPGPPLCRKELESLVAAMGELDVR</sequence>
<gene>
    <name evidence="2" type="ORF">EST38_g7694</name>
</gene>
<proteinExistence type="predicted"/>
<dbReference type="EMBL" id="SDEE01000285">
    <property type="protein sequence ID" value="RXW18159.1"/>
    <property type="molecule type" value="Genomic_DNA"/>
</dbReference>
<feature type="region of interest" description="Disordered" evidence="1">
    <location>
        <begin position="1"/>
        <end position="47"/>
    </location>
</feature>
<organism evidence="2 3">
    <name type="scientific">Candolleomyces aberdarensis</name>
    <dbReference type="NCBI Taxonomy" id="2316362"/>
    <lineage>
        <taxon>Eukaryota</taxon>
        <taxon>Fungi</taxon>
        <taxon>Dikarya</taxon>
        <taxon>Basidiomycota</taxon>
        <taxon>Agaricomycotina</taxon>
        <taxon>Agaricomycetes</taxon>
        <taxon>Agaricomycetidae</taxon>
        <taxon>Agaricales</taxon>
        <taxon>Agaricineae</taxon>
        <taxon>Psathyrellaceae</taxon>
        <taxon>Candolleomyces</taxon>
    </lineage>
</organism>
<evidence type="ECO:0000313" key="2">
    <source>
        <dbReference type="EMBL" id="RXW18159.1"/>
    </source>
</evidence>
<dbReference type="Proteomes" id="UP000290288">
    <property type="component" value="Unassembled WGS sequence"/>
</dbReference>
<reference evidence="2 3" key="1">
    <citation type="submission" date="2019-01" db="EMBL/GenBank/DDBJ databases">
        <title>Draft genome sequence of Psathyrella aberdarensis IHI B618.</title>
        <authorList>
            <person name="Buettner E."/>
            <person name="Kellner H."/>
        </authorList>
    </citation>
    <scope>NUCLEOTIDE SEQUENCE [LARGE SCALE GENOMIC DNA]</scope>
    <source>
        <strain evidence="2 3">IHI B618</strain>
    </source>
</reference>
<keyword evidence="3" id="KW-1185">Reference proteome</keyword>
<comment type="caution">
    <text evidence="2">The sequence shown here is derived from an EMBL/GenBank/DDBJ whole genome shotgun (WGS) entry which is preliminary data.</text>
</comment>
<protein>
    <submittedName>
        <fullName evidence="2">Uncharacterized protein</fullName>
    </submittedName>
</protein>
<name>A0A4Q2DF08_9AGAR</name>
<dbReference type="AlphaFoldDB" id="A0A4Q2DF08"/>